<dbReference type="Proteomes" id="UP001187859">
    <property type="component" value="Unassembled WGS sequence"/>
</dbReference>
<feature type="domain" description="WCX" evidence="2">
    <location>
        <begin position="265"/>
        <end position="338"/>
    </location>
</feature>
<accession>A0AAE4Q282</accession>
<feature type="domain" description="WYL" evidence="1">
    <location>
        <begin position="167"/>
        <end position="230"/>
    </location>
</feature>
<dbReference type="PANTHER" id="PTHR34580:SF1">
    <property type="entry name" value="PROTEIN PAFC"/>
    <property type="match status" value="1"/>
</dbReference>
<dbReference type="RefSeq" id="WP_317519884.1">
    <property type="nucleotide sequence ID" value="NZ_JASGOQ010000001.1"/>
</dbReference>
<sequence>MQENDPANERRRKRAIFRNLFMLDNLPTFPARGMTLSEIHTLLEDEGFELSTRTIQRDLKMLSEWANLGYEDDDLGYRRWFRDLKKRNVLDILPTSEAFMLVLSEQLLRRVLPLHQSDKLEAWLNQANVALSSKHLYANWMKKVRVVSDNYPIIYDEQHIDEQYRKIIYESVLNEKVISISYQLSEVSDIKYYTLNPLGLIIREQSHYLVATKEESPEVPQLFLFHKIISVQKEYLGITKPKSFTLDEYYTKNPTGWLLEDTLATVELKVKHYALDVVKHNKLSIDQQLEQIDETWWKVTFTCYPTYDLIGWILKFGQDVVCLSPTSLKQFVVKRLRATIENYE</sequence>
<reference evidence="3" key="1">
    <citation type="submission" date="2023-05" db="EMBL/GenBank/DDBJ databases">
        <title>Colonisation of extended spectrum b-lactamase- and carbapenemase-producing bacteria on hospital surfaces from low- and middle-income countries.</title>
        <authorList>
            <person name="Nieto-Rosado M."/>
            <person name="Sands K."/>
            <person name="Iregbu K."/>
            <person name="Zahra R."/>
            <person name="Mazarati J.B."/>
            <person name="Mehtar S."/>
            <person name="Barnards-Group B."/>
            <person name="Walsh T.R."/>
        </authorList>
    </citation>
    <scope>NUCLEOTIDE SEQUENCE</scope>
    <source>
        <strain evidence="3">PP-E493</strain>
    </source>
</reference>
<dbReference type="AlphaFoldDB" id="A0AAE4Q282"/>
<dbReference type="InterPro" id="IPR051534">
    <property type="entry name" value="CBASS_pafABC_assoc_protein"/>
</dbReference>
<dbReference type="Pfam" id="PF25583">
    <property type="entry name" value="WCX"/>
    <property type="match status" value="1"/>
</dbReference>
<dbReference type="PANTHER" id="PTHR34580">
    <property type="match status" value="1"/>
</dbReference>
<protein>
    <submittedName>
        <fullName evidence="3">WYL domain-containing protein</fullName>
    </submittedName>
</protein>
<dbReference type="InterPro" id="IPR026881">
    <property type="entry name" value="WYL_dom"/>
</dbReference>
<evidence type="ECO:0000313" key="4">
    <source>
        <dbReference type="Proteomes" id="UP001187859"/>
    </source>
</evidence>
<comment type="caution">
    <text evidence="3">The sequence shown here is derived from an EMBL/GenBank/DDBJ whole genome shotgun (WGS) entry which is preliminary data.</text>
</comment>
<evidence type="ECO:0000259" key="1">
    <source>
        <dbReference type="Pfam" id="PF13280"/>
    </source>
</evidence>
<evidence type="ECO:0000313" key="3">
    <source>
        <dbReference type="EMBL" id="MDV5390932.1"/>
    </source>
</evidence>
<proteinExistence type="predicted"/>
<dbReference type="InterPro" id="IPR057727">
    <property type="entry name" value="WCX_dom"/>
</dbReference>
<dbReference type="EMBL" id="JASGOQ010000001">
    <property type="protein sequence ID" value="MDV5390932.1"/>
    <property type="molecule type" value="Genomic_DNA"/>
</dbReference>
<evidence type="ECO:0000259" key="2">
    <source>
        <dbReference type="Pfam" id="PF25583"/>
    </source>
</evidence>
<name>A0AAE4Q282_9GAMM</name>
<dbReference type="Pfam" id="PF13280">
    <property type="entry name" value="WYL"/>
    <property type="match status" value="1"/>
</dbReference>
<organism evidence="3 4">
    <name type="scientific">Shewanella xiamenensis</name>
    <dbReference type="NCBI Taxonomy" id="332186"/>
    <lineage>
        <taxon>Bacteria</taxon>
        <taxon>Pseudomonadati</taxon>
        <taxon>Pseudomonadota</taxon>
        <taxon>Gammaproteobacteria</taxon>
        <taxon>Alteromonadales</taxon>
        <taxon>Shewanellaceae</taxon>
        <taxon>Shewanella</taxon>
    </lineage>
</organism>
<gene>
    <name evidence="3" type="ORF">QM089_11885</name>
</gene>